<dbReference type="EMBL" id="CP072801">
    <property type="protein sequence ID" value="QTR46237.1"/>
    <property type="molecule type" value="Genomic_DNA"/>
</dbReference>
<dbReference type="InterPro" id="IPR010239">
    <property type="entry name" value="CHP02001"/>
</dbReference>
<organism evidence="2 3">
    <name type="scientific">Thiothrix litoralis</name>
    <dbReference type="NCBI Taxonomy" id="2891210"/>
    <lineage>
        <taxon>Bacteria</taxon>
        <taxon>Pseudomonadati</taxon>
        <taxon>Pseudomonadota</taxon>
        <taxon>Gammaproteobacteria</taxon>
        <taxon>Thiotrichales</taxon>
        <taxon>Thiotrichaceae</taxon>
        <taxon>Thiothrix</taxon>
    </lineage>
</organism>
<name>A0ABX7WRZ1_9GAMM</name>
<reference evidence="2 3" key="1">
    <citation type="submission" date="2021-04" db="EMBL/GenBank/DDBJ databases">
        <title>Genomics, taxonomy and metabolism of representatives of sulfur bacteria of the genus Thiothrix: Thiothrix fructosivorans QT, Thiothrix unzii A1T and three new species, Thiothrix subterranea sp. nov., Thiothrix litoralis sp. nov. and 'Candidatus Thiothrix anitrata' sp. nov.</title>
        <authorList>
            <person name="Ravin N.V."/>
            <person name="Smolyakov D."/>
            <person name="Rudenko T.S."/>
            <person name="Mardanov A.V."/>
            <person name="Beletsky A.V."/>
            <person name="Markov N.D."/>
            <person name="Fomenkov A.I."/>
            <person name="Roberts R.J."/>
            <person name="Karnachuk O.V."/>
            <person name="Novikov A."/>
            <person name="Grabovich M.Y."/>
        </authorList>
    </citation>
    <scope>NUCLEOTIDE SEQUENCE [LARGE SCALE GENOMIC DNA]</scope>
    <source>
        <strain evidence="2 3">AS</strain>
    </source>
</reference>
<feature type="signal peptide" evidence="1">
    <location>
        <begin position="1"/>
        <end position="20"/>
    </location>
</feature>
<evidence type="ECO:0000256" key="1">
    <source>
        <dbReference type="SAM" id="SignalP"/>
    </source>
</evidence>
<feature type="chain" id="PRO_5045894844" evidence="1">
    <location>
        <begin position="21"/>
        <end position="222"/>
    </location>
</feature>
<keyword evidence="3" id="KW-1185">Reference proteome</keyword>
<gene>
    <name evidence="2" type="ORF">J9253_20060</name>
</gene>
<dbReference type="Pfam" id="PF09694">
    <property type="entry name" value="Gcw_chp"/>
    <property type="match status" value="1"/>
</dbReference>
<evidence type="ECO:0000313" key="2">
    <source>
        <dbReference type="EMBL" id="QTR46237.1"/>
    </source>
</evidence>
<dbReference type="NCBIfam" id="TIGR02001">
    <property type="entry name" value="gcw_chp"/>
    <property type="match status" value="1"/>
</dbReference>
<keyword evidence="1" id="KW-0732">Signal</keyword>
<protein>
    <submittedName>
        <fullName evidence="2">TorF family putative porin</fullName>
    </submittedName>
</protein>
<dbReference type="RefSeq" id="WP_210222577.1">
    <property type="nucleotide sequence ID" value="NZ_CP072801.1"/>
</dbReference>
<proteinExistence type="predicted"/>
<accession>A0ABX7WRZ1</accession>
<sequence length="222" mass="23645">MNKTLLTVAILSSLFAGAQAQAGASANIGVTSDYIWRGVTQTDEGPAVQAGLDYEADNGLYVGTWASNVDFPDVYKGAEVDVYAGYKKDLKGELNFDVGAIRYMYPSEDMALDVTEVYAKAGLKGLEAEVSYGVDTEGTDTDQGNLYYALGYSGEFSNGIGYGAKVGRFDFEAADLTDYNHAQLSLSKGFGKAGDVTLAVDDSSLPETDPLVSVSWAKSFDF</sequence>
<evidence type="ECO:0000313" key="3">
    <source>
        <dbReference type="Proteomes" id="UP000672039"/>
    </source>
</evidence>
<dbReference type="Proteomes" id="UP000672039">
    <property type="component" value="Chromosome"/>
</dbReference>